<dbReference type="Proteomes" id="UP000282483">
    <property type="component" value="Chromosome"/>
</dbReference>
<reference evidence="3 4" key="1">
    <citation type="submission" date="2017-03" db="EMBL/GenBank/DDBJ databases">
        <title>The genome sequence of Candidatus Rickettsiella viridis.</title>
        <authorList>
            <person name="Nikoh N."/>
            <person name="Tsuchida T."/>
            <person name="Yamaguchi K."/>
            <person name="Maeda T."/>
            <person name="Shigenobu S."/>
            <person name="Fukatsu T."/>
        </authorList>
    </citation>
    <scope>NUCLEOTIDE SEQUENCE [LARGE SCALE GENOMIC DNA]</scope>
    <source>
        <strain evidence="3 4">Ap-RA04</strain>
    </source>
</reference>
<proteinExistence type="predicted"/>
<dbReference type="EMBL" id="AP018005">
    <property type="protein sequence ID" value="BBB14586.1"/>
    <property type="molecule type" value="Genomic_DNA"/>
</dbReference>
<accession>A0A2Z5USM4</accession>
<protein>
    <submittedName>
        <fullName evidence="3">Uncharacterized protein</fullName>
    </submittedName>
</protein>
<keyword evidence="1" id="KW-0175">Coiled coil</keyword>
<name>A0A2Z5USM4_9COXI</name>
<evidence type="ECO:0000256" key="1">
    <source>
        <dbReference type="SAM" id="Coils"/>
    </source>
</evidence>
<organism evidence="3 4">
    <name type="scientific">Candidatus Rickettsiella viridis</name>
    <dbReference type="NCBI Taxonomy" id="676208"/>
    <lineage>
        <taxon>Bacteria</taxon>
        <taxon>Pseudomonadati</taxon>
        <taxon>Pseudomonadota</taxon>
        <taxon>Gammaproteobacteria</taxon>
        <taxon>Legionellales</taxon>
        <taxon>Coxiellaceae</taxon>
        <taxon>Rickettsiella</taxon>
    </lineage>
</organism>
<sequence length="130" mass="14998">MFHRLREVSNNNQLLIQQFNQLSQHMLWALEENRNLRREIIGLTRDLSSILLDHINSQQRSLALQQEIAAKTSRITELESHITRLQEKITSLDNQLVRSISRTQIIIPNPTVTTNNANMHSSATNAPNNH</sequence>
<evidence type="ECO:0000313" key="3">
    <source>
        <dbReference type="EMBL" id="BBB14586.1"/>
    </source>
</evidence>
<evidence type="ECO:0000313" key="4">
    <source>
        <dbReference type="Proteomes" id="UP000282483"/>
    </source>
</evidence>
<dbReference type="AlphaFoldDB" id="A0A2Z5USM4"/>
<evidence type="ECO:0000256" key="2">
    <source>
        <dbReference type="SAM" id="MobiDB-lite"/>
    </source>
</evidence>
<keyword evidence="4" id="KW-1185">Reference proteome</keyword>
<gene>
    <name evidence="3" type="ORF">RVIR1_00440</name>
</gene>
<feature type="region of interest" description="Disordered" evidence="2">
    <location>
        <begin position="111"/>
        <end position="130"/>
    </location>
</feature>
<dbReference type="RefSeq" id="WP_126322117.1">
    <property type="nucleotide sequence ID" value="NZ_AP018005.1"/>
</dbReference>
<dbReference type="KEGG" id="rvi:RVIR1_00440"/>
<feature type="coiled-coil region" evidence="1">
    <location>
        <begin position="68"/>
        <end position="95"/>
    </location>
</feature>